<comment type="caution">
    <text evidence="2">The sequence shown here is derived from an EMBL/GenBank/DDBJ whole genome shotgun (WGS) entry which is preliminary data.</text>
</comment>
<evidence type="ECO:0000313" key="2">
    <source>
        <dbReference type="EMBL" id="KAG2389681.1"/>
    </source>
</evidence>
<feature type="region of interest" description="Disordered" evidence="1">
    <location>
        <begin position="44"/>
        <end position="63"/>
    </location>
</feature>
<name>A0A8T0JXS1_PHAAN</name>
<gene>
    <name evidence="2" type="ORF">HKW66_Vig0177540</name>
</gene>
<proteinExistence type="predicted"/>
<sequence length="226" mass="25477">MKDGVAKIKFLKITMHPWFALDSVTIALATVLFLVLTTGAGDDPPTTTTRRKLKQKEGHRRDEGKKLRIEANSEEGNNNFFKDAIIEKLREPSRRWSFNYFGSRRKSKFTSGTHMKTITVAAWFCLHKYQNPTLCTSPDEFAAIVQCPGDRPNFDGEVCLCPHPPMMKESMLKKVVVCRRADTIQLSQLAVTNRSNLDGLNLYKFLDGSHLAPTAFIDNTDTPPVS</sequence>
<accession>A0A8T0JXS1</accession>
<dbReference type="EMBL" id="JABFOF010000007">
    <property type="protein sequence ID" value="KAG2389681.1"/>
    <property type="molecule type" value="Genomic_DNA"/>
</dbReference>
<reference evidence="2 3" key="1">
    <citation type="submission" date="2020-05" db="EMBL/GenBank/DDBJ databases">
        <title>Vigna angularis (adzuki bean) Var. LongXiaoDou No. 4 denovo assembly.</title>
        <authorList>
            <person name="Xiang H."/>
        </authorList>
    </citation>
    <scope>NUCLEOTIDE SEQUENCE [LARGE SCALE GENOMIC DNA]</scope>
    <source>
        <tissue evidence="2">Leaf</tissue>
    </source>
</reference>
<evidence type="ECO:0000256" key="1">
    <source>
        <dbReference type="SAM" id="MobiDB-lite"/>
    </source>
</evidence>
<protein>
    <submittedName>
        <fullName evidence="2">Uncharacterized protein</fullName>
    </submittedName>
</protein>
<organism evidence="2 3">
    <name type="scientific">Phaseolus angularis</name>
    <name type="common">Azuki bean</name>
    <name type="synonym">Vigna angularis</name>
    <dbReference type="NCBI Taxonomy" id="3914"/>
    <lineage>
        <taxon>Eukaryota</taxon>
        <taxon>Viridiplantae</taxon>
        <taxon>Streptophyta</taxon>
        <taxon>Embryophyta</taxon>
        <taxon>Tracheophyta</taxon>
        <taxon>Spermatophyta</taxon>
        <taxon>Magnoliopsida</taxon>
        <taxon>eudicotyledons</taxon>
        <taxon>Gunneridae</taxon>
        <taxon>Pentapetalae</taxon>
        <taxon>rosids</taxon>
        <taxon>fabids</taxon>
        <taxon>Fabales</taxon>
        <taxon>Fabaceae</taxon>
        <taxon>Papilionoideae</taxon>
        <taxon>50 kb inversion clade</taxon>
        <taxon>NPAAA clade</taxon>
        <taxon>indigoferoid/millettioid clade</taxon>
        <taxon>Phaseoleae</taxon>
        <taxon>Vigna</taxon>
    </lineage>
</organism>
<evidence type="ECO:0000313" key="3">
    <source>
        <dbReference type="Proteomes" id="UP000743370"/>
    </source>
</evidence>
<dbReference type="Proteomes" id="UP000743370">
    <property type="component" value="Unassembled WGS sequence"/>
</dbReference>
<dbReference type="AlphaFoldDB" id="A0A8T0JXS1"/>